<comment type="subcellular location">
    <subcellularLocation>
        <location evidence="5">Nucleus</location>
        <location evidence="5">Nucleolus</location>
    </subcellularLocation>
    <subcellularLocation>
        <location evidence="5">Nucleus</location>
        <location evidence="5">Nucleoplasm</location>
    </subcellularLocation>
</comment>
<dbReference type="PANTHER" id="PTHR14211">
    <property type="entry name" value="GLIOMA SUPPRESSOR CANDIDATE REGION GENE 2"/>
    <property type="match status" value="1"/>
</dbReference>
<keyword evidence="4 5" id="KW-0539">Nucleus</keyword>
<evidence type="ECO:0000256" key="5">
    <source>
        <dbReference type="PIRNR" id="PIRNR017302"/>
    </source>
</evidence>
<evidence type="ECO:0000256" key="3">
    <source>
        <dbReference type="ARBA" id="ARBA00022517"/>
    </source>
</evidence>
<feature type="compositionally biased region" description="Basic residues" evidence="6">
    <location>
        <begin position="1"/>
        <end position="24"/>
    </location>
</feature>
<dbReference type="GO" id="GO:0006364">
    <property type="term" value="P:rRNA processing"/>
    <property type="evidence" value="ECO:0007669"/>
    <property type="project" value="TreeGrafter"/>
</dbReference>
<proteinExistence type="inferred from homology"/>
<reference evidence="7 8" key="1">
    <citation type="journal article" date="2017" name="PLoS Biol.">
        <title>The sea cucumber genome provides insights into morphological evolution and visceral regeneration.</title>
        <authorList>
            <person name="Zhang X."/>
            <person name="Sun L."/>
            <person name="Yuan J."/>
            <person name="Sun Y."/>
            <person name="Gao Y."/>
            <person name="Zhang L."/>
            <person name="Li S."/>
            <person name="Dai H."/>
            <person name="Hamel J.F."/>
            <person name="Liu C."/>
            <person name="Yu Y."/>
            <person name="Liu S."/>
            <person name="Lin W."/>
            <person name="Guo K."/>
            <person name="Jin S."/>
            <person name="Xu P."/>
            <person name="Storey K.B."/>
            <person name="Huan P."/>
            <person name="Zhang T."/>
            <person name="Zhou Y."/>
            <person name="Zhang J."/>
            <person name="Lin C."/>
            <person name="Li X."/>
            <person name="Xing L."/>
            <person name="Huo D."/>
            <person name="Sun M."/>
            <person name="Wang L."/>
            <person name="Mercier A."/>
            <person name="Li F."/>
            <person name="Yang H."/>
            <person name="Xiang J."/>
        </authorList>
    </citation>
    <scope>NUCLEOTIDE SEQUENCE [LARGE SCALE GENOMIC DNA]</scope>
    <source>
        <strain evidence="7">Shaxun</strain>
        <tissue evidence="7">Muscle</tissue>
    </source>
</reference>
<protein>
    <recommendedName>
        <fullName evidence="2 5">Ribosome biogenesis protein NOP53</fullName>
    </recommendedName>
</protein>
<dbReference type="PANTHER" id="PTHR14211:SF7">
    <property type="entry name" value="RIBOSOME BIOGENESIS PROTEIN NOP53"/>
    <property type="match status" value="1"/>
</dbReference>
<keyword evidence="8" id="KW-1185">Reference proteome</keyword>
<comment type="similarity">
    <text evidence="1 5">Belongs to the NOP53 family.</text>
</comment>
<feature type="compositionally biased region" description="Basic and acidic residues" evidence="6">
    <location>
        <begin position="61"/>
        <end position="75"/>
    </location>
</feature>
<dbReference type="Pfam" id="PF07767">
    <property type="entry name" value="Nop53"/>
    <property type="match status" value="1"/>
</dbReference>
<evidence type="ECO:0000256" key="1">
    <source>
        <dbReference type="ARBA" id="ARBA00008838"/>
    </source>
</evidence>
<dbReference type="GO" id="GO:0005654">
    <property type="term" value="C:nucleoplasm"/>
    <property type="evidence" value="ECO:0007669"/>
    <property type="project" value="UniProtKB-SubCell"/>
</dbReference>
<evidence type="ECO:0000256" key="6">
    <source>
        <dbReference type="SAM" id="MobiDB-lite"/>
    </source>
</evidence>
<feature type="region of interest" description="Disordered" evidence="6">
    <location>
        <begin position="267"/>
        <end position="354"/>
    </location>
</feature>
<gene>
    <name evidence="7" type="ORF">BSL78_00384</name>
</gene>
<evidence type="ECO:0000256" key="4">
    <source>
        <dbReference type="ARBA" id="ARBA00023242"/>
    </source>
</evidence>
<dbReference type="Proteomes" id="UP000230750">
    <property type="component" value="Unassembled WGS sequence"/>
</dbReference>
<dbReference type="GO" id="GO:0008097">
    <property type="term" value="F:5S rRNA binding"/>
    <property type="evidence" value="ECO:0007669"/>
    <property type="project" value="TreeGrafter"/>
</dbReference>
<evidence type="ECO:0000313" key="8">
    <source>
        <dbReference type="Proteomes" id="UP000230750"/>
    </source>
</evidence>
<feature type="region of interest" description="Disordered" evidence="6">
    <location>
        <begin position="43"/>
        <end position="108"/>
    </location>
</feature>
<dbReference type="InterPro" id="IPR011687">
    <property type="entry name" value="Nop53/GLTSCR2"/>
</dbReference>
<dbReference type="PIRSF" id="PIRSF017302">
    <property type="entry name" value="Gltscr2"/>
    <property type="match status" value="1"/>
</dbReference>
<feature type="region of interest" description="Disordered" evidence="6">
    <location>
        <begin position="1"/>
        <end position="26"/>
    </location>
</feature>
<organism evidence="7 8">
    <name type="scientific">Stichopus japonicus</name>
    <name type="common">Sea cucumber</name>
    <dbReference type="NCBI Taxonomy" id="307972"/>
    <lineage>
        <taxon>Eukaryota</taxon>
        <taxon>Metazoa</taxon>
        <taxon>Echinodermata</taxon>
        <taxon>Eleutherozoa</taxon>
        <taxon>Echinozoa</taxon>
        <taxon>Holothuroidea</taxon>
        <taxon>Aspidochirotacea</taxon>
        <taxon>Aspidochirotida</taxon>
        <taxon>Stichopodidae</taxon>
        <taxon>Apostichopus</taxon>
    </lineage>
</organism>
<comment type="caution">
    <text evidence="7">The sequence shown here is derived from an EMBL/GenBank/DDBJ whole genome shotgun (WGS) entry which is preliminary data.</text>
</comment>
<feature type="compositionally biased region" description="Acidic residues" evidence="6">
    <location>
        <begin position="286"/>
        <end position="300"/>
    </location>
</feature>
<dbReference type="STRING" id="307972.A0A2G8LR83"/>
<dbReference type="GO" id="GO:0005730">
    <property type="term" value="C:nucleolus"/>
    <property type="evidence" value="ECO:0007669"/>
    <property type="project" value="UniProtKB-SubCell"/>
</dbReference>
<accession>A0A2G8LR83</accession>
<keyword evidence="3 5" id="KW-0690">Ribosome biogenesis</keyword>
<dbReference type="OrthoDB" id="5072at2759"/>
<sequence length="446" mass="51944">MATKSNSKRKRFSKKNKRDWRKHSNIKDIEDFLEEQRVQERTGGLVAEKQDEDLFVVDNKSSSEKKEPEKRDKYAFRNRPLRTYENLKPNPHIPPVPKAKARGDKLNRSANTPRQIERMNGILPAREIRKLKVAAAARQKRKDVIDEEDKMNGQLPESYDLWGEGPKEVIPAKLKNADHHFLLYTKRVRKRVPGSYHIKSSKIDAVEIVDPGASYNPSFDDHQKLLRKALDEEREYIKDKKIVDSWSKGVKKWRANELQENYLSEMSAGLFEEEQTDGTEKKKEDGEAEEEEEVEEEEDVPTPNPPTTAESRKTRQQRRKQAMIQAAVSTINETGHDPSSRTAGRGAKMAKKRQNEVYRVKALRKEIKKQKEKIAARREFKTPPVDFKLSTELVGSLRQIKPEGSMLRDRYKHIQKRNLMEARIWKSGPKRSLKDCVKRGHEEFKE</sequence>
<evidence type="ECO:0000313" key="7">
    <source>
        <dbReference type="EMBL" id="PIK62690.1"/>
    </source>
</evidence>
<evidence type="ECO:0000256" key="2">
    <source>
        <dbReference type="ARBA" id="ARBA00018339"/>
    </source>
</evidence>
<dbReference type="AlphaFoldDB" id="A0A2G8LR83"/>
<name>A0A2G8LR83_STIJA</name>
<comment type="function">
    <text evidence="5">May play a role in ribosome biogenesis.</text>
</comment>
<dbReference type="GO" id="GO:0000027">
    <property type="term" value="P:ribosomal large subunit assembly"/>
    <property type="evidence" value="ECO:0007669"/>
    <property type="project" value="UniProtKB-UniRule"/>
</dbReference>
<dbReference type="EMBL" id="MRZV01000007">
    <property type="protein sequence ID" value="PIK62690.1"/>
    <property type="molecule type" value="Genomic_DNA"/>
</dbReference>